<reference evidence="1" key="1">
    <citation type="journal article" date="2014" name="Front. Microbiol.">
        <title>High frequency of phylogenetically diverse reductive dehalogenase-homologous genes in deep subseafloor sedimentary metagenomes.</title>
        <authorList>
            <person name="Kawai M."/>
            <person name="Futagami T."/>
            <person name="Toyoda A."/>
            <person name="Takaki Y."/>
            <person name="Nishi S."/>
            <person name="Hori S."/>
            <person name="Arai W."/>
            <person name="Tsubouchi T."/>
            <person name="Morono Y."/>
            <person name="Uchiyama I."/>
            <person name="Ito T."/>
            <person name="Fujiyama A."/>
            <person name="Inagaki F."/>
            <person name="Takami H."/>
        </authorList>
    </citation>
    <scope>NUCLEOTIDE SEQUENCE</scope>
    <source>
        <strain evidence="1">Expedition CK06-06</strain>
    </source>
</reference>
<comment type="caution">
    <text evidence="1">The sequence shown here is derived from an EMBL/GenBank/DDBJ whole genome shotgun (WGS) entry which is preliminary data.</text>
</comment>
<protein>
    <recommendedName>
        <fullName evidence="2">MalT-like TPR region domain-containing protein</fullName>
    </recommendedName>
</protein>
<dbReference type="AlphaFoldDB" id="X0YWN9"/>
<gene>
    <name evidence="1" type="ORF">S01H4_09994</name>
</gene>
<sequence length="117" mass="13541">MSQSDLKELTQARQFIKEGKFEESLQLLKDFEERRNNSLHDIVSCHLIKCDLVLHQELFKKLVKLAEQTYKKSLGLEKSILSVDALIFMARGLIFMDVKQAKMITKQAEELLATLTE</sequence>
<feature type="non-terminal residue" evidence="1">
    <location>
        <position position="117"/>
    </location>
</feature>
<dbReference type="EMBL" id="BART01003733">
    <property type="protein sequence ID" value="GAG60625.1"/>
    <property type="molecule type" value="Genomic_DNA"/>
</dbReference>
<evidence type="ECO:0008006" key="2">
    <source>
        <dbReference type="Google" id="ProtNLM"/>
    </source>
</evidence>
<evidence type="ECO:0000313" key="1">
    <source>
        <dbReference type="EMBL" id="GAG60625.1"/>
    </source>
</evidence>
<accession>X0YWN9</accession>
<organism evidence="1">
    <name type="scientific">marine sediment metagenome</name>
    <dbReference type="NCBI Taxonomy" id="412755"/>
    <lineage>
        <taxon>unclassified sequences</taxon>
        <taxon>metagenomes</taxon>
        <taxon>ecological metagenomes</taxon>
    </lineage>
</organism>
<name>X0YWN9_9ZZZZ</name>
<proteinExistence type="predicted"/>